<evidence type="ECO:0000256" key="3">
    <source>
        <dbReference type="ARBA" id="ARBA00022989"/>
    </source>
</evidence>
<feature type="transmembrane region" description="Helical" evidence="7">
    <location>
        <begin position="95"/>
        <end position="116"/>
    </location>
</feature>
<dbReference type="PRINTS" id="PR00783">
    <property type="entry name" value="MINTRINSICP"/>
</dbReference>
<dbReference type="InterPro" id="IPR000425">
    <property type="entry name" value="MIP"/>
</dbReference>
<dbReference type="Proteomes" id="UP001286313">
    <property type="component" value="Unassembled WGS sequence"/>
</dbReference>
<evidence type="ECO:0000313" key="9">
    <source>
        <dbReference type="Proteomes" id="UP001286313"/>
    </source>
</evidence>
<comment type="caution">
    <text evidence="8">The sequence shown here is derived from an EMBL/GenBank/DDBJ whole genome shotgun (WGS) entry which is preliminary data.</text>
</comment>
<keyword evidence="5" id="KW-0813">Transport</keyword>
<proteinExistence type="inferred from homology"/>
<dbReference type="GO" id="GO:0015250">
    <property type="term" value="F:water channel activity"/>
    <property type="evidence" value="ECO:0007669"/>
    <property type="project" value="TreeGrafter"/>
</dbReference>
<organism evidence="8 9">
    <name type="scientific">Petrolisthes cinctipes</name>
    <name type="common">Flat porcelain crab</name>
    <dbReference type="NCBI Taxonomy" id="88211"/>
    <lineage>
        <taxon>Eukaryota</taxon>
        <taxon>Metazoa</taxon>
        <taxon>Ecdysozoa</taxon>
        <taxon>Arthropoda</taxon>
        <taxon>Crustacea</taxon>
        <taxon>Multicrustacea</taxon>
        <taxon>Malacostraca</taxon>
        <taxon>Eumalacostraca</taxon>
        <taxon>Eucarida</taxon>
        <taxon>Decapoda</taxon>
        <taxon>Pleocyemata</taxon>
        <taxon>Anomura</taxon>
        <taxon>Galatheoidea</taxon>
        <taxon>Porcellanidae</taxon>
        <taxon>Petrolisthes</taxon>
    </lineage>
</organism>
<dbReference type="PANTHER" id="PTHR19139">
    <property type="entry name" value="AQUAPORIN TRANSPORTER"/>
    <property type="match status" value="1"/>
</dbReference>
<evidence type="ECO:0000256" key="2">
    <source>
        <dbReference type="ARBA" id="ARBA00022692"/>
    </source>
</evidence>
<dbReference type="EMBL" id="JAWQEG010001857">
    <property type="protein sequence ID" value="KAK3876208.1"/>
    <property type="molecule type" value="Genomic_DNA"/>
</dbReference>
<keyword evidence="2 5" id="KW-0812">Transmembrane</keyword>
<dbReference type="InterPro" id="IPR034294">
    <property type="entry name" value="Aquaporin_transptr"/>
</dbReference>
<dbReference type="Pfam" id="PF00230">
    <property type="entry name" value="MIP"/>
    <property type="match status" value="1"/>
</dbReference>
<reference evidence="8" key="1">
    <citation type="submission" date="2023-10" db="EMBL/GenBank/DDBJ databases">
        <title>Genome assemblies of two species of porcelain crab, Petrolisthes cinctipes and Petrolisthes manimaculis (Anomura: Porcellanidae).</title>
        <authorList>
            <person name="Angst P."/>
        </authorList>
    </citation>
    <scope>NUCLEOTIDE SEQUENCE</scope>
    <source>
        <strain evidence="8">PB745_01</strain>
        <tissue evidence="8">Gill</tissue>
    </source>
</reference>
<evidence type="ECO:0000256" key="6">
    <source>
        <dbReference type="SAM" id="MobiDB-lite"/>
    </source>
</evidence>
<feature type="non-terminal residue" evidence="8">
    <location>
        <position position="1"/>
    </location>
</feature>
<feature type="compositionally biased region" description="Polar residues" evidence="6">
    <location>
        <begin position="364"/>
        <end position="374"/>
    </location>
</feature>
<dbReference type="InterPro" id="IPR023271">
    <property type="entry name" value="Aquaporin-like"/>
</dbReference>
<evidence type="ECO:0000256" key="4">
    <source>
        <dbReference type="ARBA" id="ARBA00023136"/>
    </source>
</evidence>
<feature type="region of interest" description="Disordered" evidence="6">
    <location>
        <begin position="321"/>
        <end position="374"/>
    </location>
</feature>
<keyword evidence="3 7" id="KW-1133">Transmembrane helix</keyword>
<protein>
    <submittedName>
        <fullName evidence="8">Uncharacterized protein</fullName>
    </submittedName>
</protein>
<dbReference type="AlphaFoldDB" id="A0AAE1FL21"/>
<comment type="similarity">
    <text evidence="5">Belongs to the MIP/aquaporin (TC 1.A.8) family.</text>
</comment>
<evidence type="ECO:0000256" key="5">
    <source>
        <dbReference type="RuleBase" id="RU000477"/>
    </source>
</evidence>
<evidence type="ECO:0000256" key="7">
    <source>
        <dbReference type="SAM" id="Phobius"/>
    </source>
</evidence>
<feature type="transmembrane region" description="Helical" evidence="7">
    <location>
        <begin position="22"/>
        <end position="42"/>
    </location>
</feature>
<sequence length="392" mass="42347">ATSSGYTGDLGATTVSPVISPWQGLGLEFLLTFVVVFVYFASVNPYKRSFGNPAVAVGLAYLACTLVGLPLTGASMNPARSLGPAFVKNKWDAHWVYWVGPLLGGTTAGLIYEYIFNPNRLPRSRKDSMDGDLPAKLPVMKPPDSSSVGSDEDPYDECSKPPPRYNYNALRAQNYDQYRPANTSNTTSPLGYPASMYGDHAGTPSVCNASAYKYDSGYSTNKDDIYSGSKSLYTKSPPLPRSSSLNRSQSVYTKPPPPRIDNYSRNLAHSQNLCTKSPSGFTALSHHTTDGLYKGNPRQDSLYVTGKPSIVKPEPVYGTAAYNKQTDSGDSSYSTYRGSASYSSSRSSNPGPPMPMSRTRMDNHTPNSVVSAHSGMITPNSAALCYSPNPQY</sequence>
<accession>A0AAE1FL21</accession>
<keyword evidence="4 7" id="KW-0472">Membrane</keyword>
<dbReference type="GO" id="GO:0005886">
    <property type="term" value="C:plasma membrane"/>
    <property type="evidence" value="ECO:0007669"/>
    <property type="project" value="TreeGrafter"/>
</dbReference>
<feature type="region of interest" description="Disordered" evidence="6">
    <location>
        <begin position="225"/>
        <end position="261"/>
    </location>
</feature>
<evidence type="ECO:0000313" key="8">
    <source>
        <dbReference type="EMBL" id="KAK3876208.1"/>
    </source>
</evidence>
<feature type="compositionally biased region" description="Low complexity" evidence="6">
    <location>
        <begin position="241"/>
        <end position="250"/>
    </location>
</feature>
<dbReference type="SUPFAM" id="SSF81338">
    <property type="entry name" value="Aquaporin-like"/>
    <property type="match status" value="1"/>
</dbReference>
<dbReference type="Gene3D" id="1.20.1080.10">
    <property type="entry name" value="Glycerol uptake facilitator protein"/>
    <property type="match status" value="1"/>
</dbReference>
<comment type="subcellular location">
    <subcellularLocation>
        <location evidence="1">Membrane</location>
        <topology evidence="1">Multi-pass membrane protein</topology>
    </subcellularLocation>
</comment>
<dbReference type="PANTHER" id="PTHR19139:SF268">
    <property type="entry name" value="NEUROGENIC PROTEIN BIG BRAIN"/>
    <property type="match status" value="1"/>
</dbReference>
<gene>
    <name evidence="8" type="ORF">Pcinc_018977</name>
</gene>
<feature type="region of interest" description="Disordered" evidence="6">
    <location>
        <begin position="125"/>
        <end position="162"/>
    </location>
</feature>
<keyword evidence="9" id="KW-1185">Reference proteome</keyword>
<feature type="transmembrane region" description="Helical" evidence="7">
    <location>
        <begin position="54"/>
        <end position="75"/>
    </location>
</feature>
<evidence type="ECO:0000256" key="1">
    <source>
        <dbReference type="ARBA" id="ARBA00004141"/>
    </source>
</evidence>
<feature type="compositionally biased region" description="Low complexity" evidence="6">
    <location>
        <begin position="331"/>
        <end position="349"/>
    </location>
</feature>
<name>A0AAE1FL21_PETCI</name>